<evidence type="ECO:0000256" key="2">
    <source>
        <dbReference type="ARBA" id="ARBA00012172"/>
    </source>
</evidence>
<protein>
    <recommendedName>
        <fullName evidence="2">1-phosphatidylinositol-4-phosphate 5-kinase</fullName>
        <ecNumber evidence="2">2.7.1.68</ecNumber>
    </recommendedName>
    <alternativeName>
        <fullName evidence="10">1-phosphatidylinositol 4-phosphate kinase</fullName>
    </alternativeName>
    <alternativeName>
        <fullName evidence="8">Diphosphoinositide kinase</fullName>
    </alternativeName>
    <alternativeName>
        <fullName evidence="9">PIP5K</fullName>
    </alternativeName>
</protein>
<feature type="compositionally biased region" description="Low complexity" evidence="12">
    <location>
        <begin position="1"/>
        <end position="25"/>
    </location>
</feature>
<feature type="compositionally biased region" description="Polar residues" evidence="12">
    <location>
        <begin position="82"/>
        <end position="91"/>
    </location>
</feature>
<dbReference type="FunFam" id="3.30.800.10:FF:000009">
    <property type="entry name" value="Phosphatidylinositol 4-phosphate 5-kinase its3"/>
    <property type="match status" value="1"/>
</dbReference>
<evidence type="ECO:0000256" key="10">
    <source>
        <dbReference type="ARBA" id="ARBA00082306"/>
    </source>
</evidence>
<evidence type="ECO:0000256" key="6">
    <source>
        <dbReference type="ARBA" id="ARBA00022777"/>
    </source>
</evidence>
<feature type="domain" description="PIPK" evidence="13">
    <location>
        <begin position="195"/>
        <end position="591"/>
    </location>
</feature>
<organism evidence="14 15">
    <name type="scientific">Rhizopus stolonifer</name>
    <name type="common">Rhizopus nigricans</name>
    <dbReference type="NCBI Taxonomy" id="4846"/>
    <lineage>
        <taxon>Eukaryota</taxon>
        <taxon>Fungi</taxon>
        <taxon>Fungi incertae sedis</taxon>
        <taxon>Mucoromycota</taxon>
        <taxon>Mucoromycotina</taxon>
        <taxon>Mucoromycetes</taxon>
        <taxon>Mucorales</taxon>
        <taxon>Mucorineae</taxon>
        <taxon>Rhizopodaceae</taxon>
        <taxon>Rhizopus</taxon>
    </lineage>
</organism>
<evidence type="ECO:0000259" key="13">
    <source>
        <dbReference type="PROSITE" id="PS51455"/>
    </source>
</evidence>
<feature type="region of interest" description="Disordered" evidence="12">
    <location>
        <begin position="1"/>
        <end position="32"/>
    </location>
</feature>
<keyword evidence="4 11" id="KW-0808">Transferase</keyword>
<dbReference type="SUPFAM" id="SSF56104">
    <property type="entry name" value="SAICAR synthase-like"/>
    <property type="match status" value="1"/>
</dbReference>
<feature type="region of interest" description="Disordered" evidence="12">
    <location>
        <begin position="57"/>
        <end position="91"/>
    </location>
</feature>
<feature type="region of interest" description="Disordered" evidence="12">
    <location>
        <begin position="112"/>
        <end position="140"/>
    </location>
</feature>
<dbReference type="AlphaFoldDB" id="A0A367K9D0"/>
<dbReference type="Proteomes" id="UP000253551">
    <property type="component" value="Unassembled WGS sequence"/>
</dbReference>
<evidence type="ECO:0000256" key="7">
    <source>
        <dbReference type="ARBA" id="ARBA00022840"/>
    </source>
</evidence>
<evidence type="ECO:0000256" key="8">
    <source>
        <dbReference type="ARBA" id="ARBA00078403"/>
    </source>
</evidence>
<dbReference type="GO" id="GO:0005524">
    <property type="term" value="F:ATP binding"/>
    <property type="evidence" value="ECO:0007669"/>
    <property type="project" value="UniProtKB-UniRule"/>
</dbReference>
<dbReference type="PANTHER" id="PTHR23086">
    <property type="entry name" value="PHOSPHATIDYLINOSITOL-4-PHOSPHATE 5-KINASE"/>
    <property type="match status" value="1"/>
</dbReference>
<evidence type="ECO:0000256" key="4">
    <source>
        <dbReference type="ARBA" id="ARBA00022679"/>
    </source>
</evidence>
<keyword evidence="6 11" id="KW-0418">Kinase</keyword>
<evidence type="ECO:0000256" key="1">
    <source>
        <dbReference type="ARBA" id="ARBA00000444"/>
    </source>
</evidence>
<dbReference type="GO" id="GO:0016308">
    <property type="term" value="F:1-phosphatidylinositol-4-phosphate 5-kinase activity"/>
    <property type="evidence" value="ECO:0007669"/>
    <property type="project" value="UniProtKB-EC"/>
</dbReference>
<name>A0A367K9D0_RHIST</name>
<dbReference type="STRING" id="4846.A0A367K9D0"/>
<dbReference type="InterPro" id="IPR023610">
    <property type="entry name" value="PInositol-4/5-P-5/4-kinase"/>
</dbReference>
<accession>A0A367K9D0</accession>
<dbReference type="Gene3D" id="3.30.810.10">
    <property type="entry name" value="2-Layer Sandwich"/>
    <property type="match status" value="1"/>
</dbReference>
<dbReference type="InterPro" id="IPR027483">
    <property type="entry name" value="PInositol-4-P-4/5-kinase_C_sf"/>
</dbReference>
<sequence>MSTLLAPSSLLTSPPQPLSSSSSAPVGDRKENSEIFTFSSPIHIPSLIHSSSSVLENSLDPNSMTPTSTQDLSDMSAHNKLGESNSTDQVWPNSIVKNSSVHELSLFPLEKTQSCPTRQRTSSTRSDYMKFNPGQSTRRHTITPDLGDLDSEEQAALEAEITARRQARRASRRQMSFSEEEDEDRVIIGIRVAEGHRNYQLMYDMLTGIRIAVGRVSAKIRKDLVDDDFTAAHKLVFDVTGNELTPGVKYDFKFKDYAPWVFRYLREQFRIDAADYMMSLTNKYILSELGSPGKSGSFFYYSKDYRFIIKTIHHTEHKFMRKVLKQYYEHVCTNPHTLLCRFYGLHRIKLPHGRKIHFVVMGNVFPSNKDVHETYDLKGSTFGRVTQEEEIAKNPHAVLKDLNWVDRGRKLEFGAYKRNLLIGQLQKDVQLLAKLNIMDYSLLIGIHDYIRGNKEGIRDNRLQVVSPHTKGIERSLSTRGRRESKADIVRKAIKFTSPVQLDSSQLPEQTSDERKYCVFYSEDGGFRSTDELDHPTDKVYFLGLIDILTPYNFLKKTENFFKSFTQSKDTISAINPQAYGKRFIRFMEDTVTINYKKNQ</sequence>
<evidence type="ECO:0000313" key="14">
    <source>
        <dbReference type="EMBL" id="RCH98441.1"/>
    </source>
</evidence>
<keyword evidence="5 11" id="KW-0547">Nucleotide-binding</keyword>
<dbReference type="Pfam" id="PF01504">
    <property type="entry name" value="PIP5K"/>
    <property type="match status" value="1"/>
</dbReference>
<dbReference type="EMBL" id="PJQM01002067">
    <property type="protein sequence ID" value="RCH98441.1"/>
    <property type="molecule type" value="Genomic_DNA"/>
</dbReference>
<reference evidence="14 15" key="1">
    <citation type="journal article" date="2018" name="G3 (Bethesda)">
        <title>Phylogenetic and Phylogenomic Definition of Rhizopus Species.</title>
        <authorList>
            <person name="Gryganskyi A.P."/>
            <person name="Golan J."/>
            <person name="Dolatabadi S."/>
            <person name="Mondo S."/>
            <person name="Robb S."/>
            <person name="Idnurm A."/>
            <person name="Muszewska A."/>
            <person name="Steczkiewicz K."/>
            <person name="Masonjones S."/>
            <person name="Liao H.L."/>
            <person name="Gajdeczka M.T."/>
            <person name="Anike F."/>
            <person name="Vuek A."/>
            <person name="Anishchenko I.M."/>
            <person name="Voigt K."/>
            <person name="de Hoog G.S."/>
            <person name="Smith M.E."/>
            <person name="Heitman J."/>
            <person name="Vilgalys R."/>
            <person name="Stajich J.E."/>
        </authorList>
    </citation>
    <scope>NUCLEOTIDE SEQUENCE [LARGE SCALE GENOMIC DNA]</scope>
    <source>
        <strain evidence="14 15">LSU 92-RS-03</strain>
    </source>
</reference>
<dbReference type="PROSITE" id="PS51455">
    <property type="entry name" value="PIPK"/>
    <property type="match status" value="1"/>
</dbReference>
<dbReference type="SMART" id="SM00330">
    <property type="entry name" value="PIPKc"/>
    <property type="match status" value="1"/>
</dbReference>
<feature type="compositionally biased region" description="Polar residues" evidence="12">
    <location>
        <begin position="57"/>
        <end position="73"/>
    </location>
</feature>
<dbReference type="InterPro" id="IPR002498">
    <property type="entry name" value="PInositol-4-P-4/5-kinase_core"/>
</dbReference>
<evidence type="ECO:0000256" key="3">
    <source>
        <dbReference type="ARBA" id="ARBA00022553"/>
    </source>
</evidence>
<keyword evidence="7 11" id="KW-0067">ATP-binding</keyword>
<dbReference type="PANTHER" id="PTHR23086:SF8">
    <property type="entry name" value="PHOSPHATIDYLINOSITOL 5-PHOSPHATE 4-KINASE, ISOFORM A"/>
    <property type="match status" value="1"/>
</dbReference>
<dbReference type="CDD" id="cd17303">
    <property type="entry name" value="PIPKc_PIP5K_yeast_like"/>
    <property type="match status" value="1"/>
</dbReference>
<evidence type="ECO:0000256" key="5">
    <source>
        <dbReference type="ARBA" id="ARBA00022741"/>
    </source>
</evidence>
<dbReference type="Gene3D" id="3.30.800.10">
    <property type="entry name" value="Phosphatidylinositol Phosphate Kinase II Beta"/>
    <property type="match status" value="1"/>
</dbReference>
<dbReference type="GO" id="GO:0005886">
    <property type="term" value="C:plasma membrane"/>
    <property type="evidence" value="ECO:0007669"/>
    <property type="project" value="TreeGrafter"/>
</dbReference>
<keyword evidence="3" id="KW-0597">Phosphoprotein</keyword>
<evidence type="ECO:0000256" key="12">
    <source>
        <dbReference type="SAM" id="MobiDB-lite"/>
    </source>
</evidence>
<proteinExistence type="predicted"/>
<evidence type="ECO:0000256" key="9">
    <source>
        <dbReference type="ARBA" id="ARBA00080374"/>
    </source>
</evidence>
<evidence type="ECO:0000313" key="15">
    <source>
        <dbReference type="Proteomes" id="UP000253551"/>
    </source>
</evidence>
<dbReference type="OrthoDB" id="20783at2759"/>
<feature type="compositionally biased region" description="Polar residues" evidence="12">
    <location>
        <begin position="112"/>
        <end position="126"/>
    </location>
</feature>
<dbReference type="InterPro" id="IPR027484">
    <property type="entry name" value="PInositol-4-P-5-kinase_N"/>
</dbReference>
<comment type="catalytic activity">
    <reaction evidence="1">
        <text>a 1,2-diacyl-sn-glycero-3-phospho-(1D-myo-inositol 4-phosphate) + ATP = a 1,2-diacyl-sn-glycero-3-phospho-(1D-myo-inositol-4,5-bisphosphate) + ADP + H(+)</text>
        <dbReference type="Rhea" id="RHEA:14425"/>
        <dbReference type="ChEBI" id="CHEBI:15378"/>
        <dbReference type="ChEBI" id="CHEBI:30616"/>
        <dbReference type="ChEBI" id="CHEBI:58178"/>
        <dbReference type="ChEBI" id="CHEBI:58456"/>
        <dbReference type="ChEBI" id="CHEBI:456216"/>
        <dbReference type="EC" id="2.7.1.68"/>
    </reaction>
</comment>
<keyword evidence="15" id="KW-1185">Reference proteome</keyword>
<evidence type="ECO:0000256" key="11">
    <source>
        <dbReference type="PROSITE-ProRule" id="PRU00781"/>
    </source>
</evidence>
<comment type="caution">
    <text evidence="14">The sequence shown here is derived from an EMBL/GenBank/DDBJ whole genome shotgun (WGS) entry which is preliminary data.</text>
</comment>
<dbReference type="GO" id="GO:0046854">
    <property type="term" value="P:phosphatidylinositol phosphate biosynthetic process"/>
    <property type="evidence" value="ECO:0007669"/>
    <property type="project" value="TreeGrafter"/>
</dbReference>
<dbReference type="EC" id="2.7.1.68" evidence="2"/>
<gene>
    <name evidence="14" type="primary">MSS4_4</name>
    <name evidence="14" type="ORF">CU098_003442</name>
</gene>